<dbReference type="PANTHER" id="PTHR16320">
    <property type="entry name" value="SPHINGOMYELINASE FAMILY MEMBER"/>
    <property type="match status" value="1"/>
</dbReference>
<keyword evidence="6" id="KW-0479">Metal-binding</keyword>
<dbReference type="GO" id="GO:0004527">
    <property type="term" value="F:exonuclease activity"/>
    <property type="evidence" value="ECO:0007669"/>
    <property type="project" value="UniProtKB-KW"/>
</dbReference>
<dbReference type="InterPro" id="IPR036691">
    <property type="entry name" value="Endo/exonu/phosph_ase_sf"/>
</dbReference>
<evidence type="ECO:0000256" key="1">
    <source>
        <dbReference type="ARBA" id="ARBA00004141"/>
    </source>
</evidence>
<dbReference type="GO" id="GO:0016020">
    <property type="term" value="C:membrane"/>
    <property type="evidence" value="ECO:0007669"/>
    <property type="project" value="UniProtKB-SubCell"/>
</dbReference>
<evidence type="ECO:0000259" key="13">
    <source>
        <dbReference type="Pfam" id="PF03372"/>
    </source>
</evidence>
<keyword evidence="9" id="KW-0746">Sphingolipid metabolism</keyword>
<evidence type="ECO:0000256" key="6">
    <source>
        <dbReference type="ARBA" id="ARBA00022723"/>
    </source>
</evidence>
<dbReference type="InterPro" id="IPR005135">
    <property type="entry name" value="Endo/exonuclease/phosphatase"/>
</dbReference>
<keyword evidence="5" id="KW-0812">Transmembrane</keyword>
<dbReference type="InterPro" id="IPR038772">
    <property type="entry name" value="Sph/SMPD2-like"/>
</dbReference>
<dbReference type="Proteomes" id="UP000515908">
    <property type="component" value="Chromosome 08"/>
</dbReference>
<dbReference type="GO" id="GO:0004519">
    <property type="term" value="F:endonuclease activity"/>
    <property type="evidence" value="ECO:0007669"/>
    <property type="project" value="UniProtKB-KW"/>
</dbReference>
<comment type="subcellular location">
    <subcellularLocation>
        <location evidence="1">Membrane</location>
        <topology evidence="1">Multi-pass membrane protein</topology>
    </subcellularLocation>
</comment>
<keyword evidence="7" id="KW-0378">Hydrolase</keyword>
<feature type="domain" description="Endonuclease/exonuclease/phosphatase" evidence="13">
    <location>
        <begin position="10"/>
        <end position="286"/>
    </location>
</feature>
<keyword evidence="8" id="KW-0460">Magnesium</keyword>
<proteinExistence type="inferred from homology"/>
<evidence type="ECO:0000256" key="2">
    <source>
        <dbReference type="ARBA" id="ARBA00004760"/>
    </source>
</evidence>
<evidence type="ECO:0000256" key="10">
    <source>
        <dbReference type="ARBA" id="ARBA00022989"/>
    </source>
</evidence>
<comment type="similarity">
    <text evidence="4">Belongs to the neutral sphingomyelinase family.</text>
</comment>
<comment type="pathway">
    <text evidence="2">Lipid metabolism; sphingolipid metabolism.</text>
</comment>
<dbReference type="VEuPathDB" id="TriTrypDB:ADEAN_000450700"/>
<keyword evidence="14" id="KW-0255">Endonuclease</keyword>
<reference evidence="14 15" key="1">
    <citation type="submission" date="2020-08" db="EMBL/GenBank/DDBJ databases">
        <authorList>
            <person name="Newling K."/>
            <person name="Davey J."/>
            <person name="Forrester S."/>
        </authorList>
    </citation>
    <scope>NUCLEOTIDE SEQUENCE [LARGE SCALE GENOMIC DNA]</scope>
    <source>
        <strain evidence="15">Crithidia deanei Carvalho (ATCC PRA-265)</strain>
    </source>
</reference>
<gene>
    <name evidence="14" type="ORF">ADEAN_000450700</name>
</gene>
<sequence>MSDSIELKVLTFNLWGIFNSRVKEQRMKHFASKIKHYDIILLQEQFTEEDFDLIMRHTPQDVRETRYFRRFPSSFYGSGCAVISKFPIKSAFFYVYPLQGYPEMFLHGDFFANKGAALVKVEVPFASSDGVMETRVIHLYTTHLVAIYQKVTELRSWRDERYLPFRISQAISLADFISNTSNPSDTVIIGGDFNSSQRSLEVQTLLILLKRRGYSMRSVLPTPRPPSELDSTEFNPYTFSETNHFNSMKTSYFKLLKMGSDLPAQIDHILFNNNQLSLQSYEDCPDVENNYPFYVKVEDNLVPSGVVVFTKNEVPVQRTKTLFERAAIQLRQLASTKGGGVADALHKAANWLSPPSQSVSTNDTVRLPLSDHYGVAAKLSLLKDAPAQSGEVAVDRSLTDEESAVLNSVIQYLESYSGKLTRQVKLSRYIALLSLTSVILHCWLLKSSYYSQISRTSSALSQLYDIASKQDDSPTPEKSQDDSDSVKKKLQHFAMKFFVVDSNKKKKIVIPHSSFVGLSEMLCGGSGWSNPYVSASFNVLVSLTGLASLGIGMFQRAGNANILREQVKQTKLA</sequence>
<evidence type="ECO:0000256" key="11">
    <source>
        <dbReference type="ARBA" id="ARBA00023098"/>
    </source>
</evidence>
<evidence type="ECO:0000256" key="3">
    <source>
        <dbReference type="ARBA" id="ARBA00004991"/>
    </source>
</evidence>
<keyword evidence="14" id="KW-0269">Exonuclease</keyword>
<protein>
    <submittedName>
        <fullName evidence="14">Endonuclease/Exonuclease/phosphatase family, putative</fullName>
    </submittedName>
</protein>
<evidence type="ECO:0000313" key="15">
    <source>
        <dbReference type="Proteomes" id="UP000515908"/>
    </source>
</evidence>
<evidence type="ECO:0000256" key="7">
    <source>
        <dbReference type="ARBA" id="ARBA00022801"/>
    </source>
</evidence>
<evidence type="ECO:0000256" key="8">
    <source>
        <dbReference type="ARBA" id="ARBA00022842"/>
    </source>
</evidence>
<dbReference type="GO" id="GO:0046872">
    <property type="term" value="F:metal ion binding"/>
    <property type="evidence" value="ECO:0007669"/>
    <property type="project" value="UniProtKB-KW"/>
</dbReference>
<accession>A0A7G2CBY5</accession>
<dbReference type="EMBL" id="LR877152">
    <property type="protein sequence ID" value="CAD2217029.1"/>
    <property type="molecule type" value="Genomic_DNA"/>
</dbReference>
<dbReference type="PANTHER" id="PTHR16320:SF24">
    <property type="entry name" value="PHOSPHODIESTERASE, PUTATIVE-RELATED"/>
    <property type="match status" value="1"/>
</dbReference>
<keyword evidence="10" id="KW-1133">Transmembrane helix</keyword>
<keyword evidence="12" id="KW-0472">Membrane</keyword>
<evidence type="ECO:0000256" key="9">
    <source>
        <dbReference type="ARBA" id="ARBA00022919"/>
    </source>
</evidence>
<dbReference type="Gene3D" id="3.60.10.10">
    <property type="entry name" value="Endonuclease/exonuclease/phosphatase"/>
    <property type="match status" value="1"/>
</dbReference>
<dbReference type="SUPFAM" id="SSF56219">
    <property type="entry name" value="DNase I-like"/>
    <property type="match status" value="1"/>
</dbReference>
<keyword evidence="11" id="KW-0443">Lipid metabolism</keyword>
<dbReference type="Pfam" id="PF03372">
    <property type="entry name" value="Exo_endo_phos"/>
    <property type="match status" value="1"/>
</dbReference>
<evidence type="ECO:0000313" key="14">
    <source>
        <dbReference type="EMBL" id="CAD2217029.1"/>
    </source>
</evidence>
<dbReference type="GO" id="GO:0004767">
    <property type="term" value="F:sphingomyelin phosphodiesterase activity"/>
    <property type="evidence" value="ECO:0007669"/>
    <property type="project" value="InterPro"/>
</dbReference>
<name>A0A7G2CBY5_9TRYP</name>
<evidence type="ECO:0000256" key="5">
    <source>
        <dbReference type="ARBA" id="ARBA00022692"/>
    </source>
</evidence>
<keyword evidence="14" id="KW-0540">Nuclease</keyword>
<comment type="pathway">
    <text evidence="3">Sphingolipid metabolism.</text>
</comment>
<keyword evidence="15" id="KW-1185">Reference proteome</keyword>
<evidence type="ECO:0000256" key="4">
    <source>
        <dbReference type="ARBA" id="ARBA00006335"/>
    </source>
</evidence>
<dbReference type="AlphaFoldDB" id="A0A7G2CBY5"/>
<organism evidence="14 15">
    <name type="scientific">Angomonas deanei</name>
    <dbReference type="NCBI Taxonomy" id="59799"/>
    <lineage>
        <taxon>Eukaryota</taxon>
        <taxon>Discoba</taxon>
        <taxon>Euglenozoa</taxon>
        <taxon>Kinetoplastea</taxon>
        <taxon>Metakinetoplastina</taxon>
        <taxon>Trypanosomatida</taxon>
        <taxon>Trypanosomatidae</taxon>
        <taxon>Strigomonadinae</taxon>
        <taxon>Angomonas</taxon>
    </lineage>
</organism>
<dbReference type="GO" id="GO:0006665">
    <property type="term" value="P:sphingolipid metabolic process"/>
    <property type="evidence" value="ECO:0007669"/>
    <property type="project" value="UniProtKB-KW"/>
</dbReference>
<evidence type="ECO:0000256" key="12">
    <source>
        <dbReference type="ARBA" id="ARBA00023136"/>
    </source>
</evidence>